<dbReference type="Gene3D" id="3.10.129.110">
    <property type="entry name" value="Polyketide synthase dehydratase"/>
    <property type="match status" value="1"/>
</dbReference>
<dbReference type="InterPro" id="IPR016036">
    <property type="entry name" value="Malonyl_transacylase_ACP-bd"/>
</dbReference>
<dbReference type="InterPro" id="IPR016035">
    <property type="entry name" value="Acyl_Trfase/lysoPLipase"/>
</dbReference>
<dbReference type="Gene3D" id="3.40.50.150">
    <property type="entry name" value="Vaccinia Virus protein VP39"/>
    <property type="match status" value="1"/>
</dbReference>
<dbReference type="InterPro" id="IPR020843">
    <property type="entry name" value="ER"/>
</dbReference>
<feature type="domain" description="Ketosynthase family 3 (KS3)" evidence="10">
    <location>
        <begin position="11"/>
        <end position="443"/>
    </location>
</feature>
<dbReference type="PANTHER" id="PTHR43775:SF50">
    <property type="entry name" value="HIGHLY REDUCING POLYKETIDE SYNTHASE SRDA"/>
    <property type="match status" value="1"/>
</dbReference>
<dbReference type="InterPro" id="IPR056501">
    <property type="entry name" value="NAD-bd_HRPKS_sdrA"/>
</dbReference>
<dbReference type="Gene3D" id="3.30.70.3290">
    <property type="match status" value="1"/>
</dbReference>
<dbReference type="CDD" id="cd02440">
    <property type="entry name" value="AdoMet_MTases"/>
    <property type="match status" value="1"/>
</dbReference>
<dbReference type="GO" id="GO:0032259">
    <property type="term" value="P:methylation"/>
    <property type="evidence" value="ECO:0007669"/>
    <property type="project" value="UniProtKB-KW"/>
</dbReference>
<dbReference type="PROSITE" id="PS52004">
    <property type="entry name" value="KS3_2"/>
    <property type="match status" value="1"/>
</dbReference>
<evidence type="ECO:0000256" key="5">
    <source>
        <dbReference type="ARBA" id="ARBA00023002"/>
    </source>
</evidence>
<dbReference type="SUPFAM" id="SSF51735">
    <property type="entry name" value="NAD(P)-binding Rossmann-fold domains"/>
    <property type="match status" value="2"/>
</dbReference>
<evidence type="ECO:0000256" key="4">
    <source>
        <dbReference type="ARBA" id="ARBA00022857"/>
    </source>
</evidence>
<keyword evidence="4" id="KW-0521">NADP</keyword>
<dbReference type="Pfam" id="PF14765">
    <property type="entry name" value="PS-DH"/>
    <property type="match status" value="1"/>
</dbReference>
<dbReference type="InterPro" id="IPR014043">
    <property type="entry name" value="Acyl_transferase_dom"/>
</dbReference>
<dbReference type="InterPro" id="IPR050091">
    <property type="entry name" value="PKS_NRPS_Biosynth_Enz"/>
</dbReference>
<dbReference type="EMBL" id="CAJPDT010000140">
    <property type="protein sequence ID" value="CAF9941032.1"/>
    <property type="molecule type" value="Genomic_DNA"/>
</dbReference>
<dbReference type="GO" id="GO:0006633">
    <property type="term" value="P:fatty acid biosynthetic process"/>
    <property type="evidence" value="ECO:0007669"/>
    <property type="project" value="InterPro"/>
</dbReference>
<dbReference type="PROSITE" id="PS00606">
    <property type="entry name" value="KS3_1"/>
    <property type="match status" value="1"/>
</dbReference>
<dbReference type="CDD" id="cd00833">
    <property type="entry name" value="PKS"/>
    <property type="match status" value="1"/>
</dbReference>
<reference evidence="12" key="1">
    <citation type="submission" date="2021-03" db="EMBL/GenBank/DDBJ databases">
        <authorList>
            <person name="Tagirdzhanova G."/>
        </authorList>
    </citation>
    <scope>NUCLEOTIDE SEQUENCE</scope>
</reference>
<evidence type="ECO:0000259" key="10">
    <source>
        <dbReference type="PROSITE" id="PS52004"/>
    </source>
</evidence>
<keyword evidence="1" id="KW-0596">Phosphopantetheine</keyword>
<dbReference type="Pfam" id="PF00550">
    <property type="entry name" value="PP-binding"/>
    <property type="match status" value="1"/>
</dbReference>
<dbReference type="GO" id="GO:0004315">
    <property type="term" value="F:3-oxoacyl-[acyl-carrier-protein] synthase activity"/>
    <property type="evidence" value="ECO:0007669"/>
    <property type="project" value="InterPro"/>
</dbReference>
<evidence type="ECO:0000256" key="1">
    <source>
        <dbReference type="ARBA" id="ARBA00022450"/>
    </source>
</evidence>
<feature type="region of interest" description="C-terminal hotdog fold" evidence="8">
    <location>
        <begin position="1137"/>
        <end position="1298"/>
    </location>
</feature>
<feature type="domain" description="Carrier" evidence="9">
    <location>
        <begin position="2511"/>
        <end position="2589"/>
    </location>
</feature>
<dbReference type="InterPro" id="IPR011032">
    <property type="entry name" value="GroES-like_sf"/>
</dbReference>
<feature type="active site" description="Proton donor; for dehydratase activity" evidence="8">
    <location>
        <position position="1205"/>
    </location>
</feature>
<dbReference type="InterPro" id="IPR014030">
    <property type="entry name" value="Ketoacyl_synth_N"/>
</dbReference>
<dbReference type="SMART" id="SM00829">
    <property type="entry name" value="PKS_ER"/>
    <property type="match status" value="1"/>
</dbReference>
<dbReference type="InterPro" id="IPR014031">
    <property type="entry name" value="Ketoacyl_synth_C"/>
</dbReference>
<dbReference type="SMART" id="SM00822">
    <property type="entry name" value="PKS_KR"/>
    <property type="match status" value="1"/>
</dbReference>
<comment type="caution">
    <text evidence="12">The sequence shown here is derived from an EMBL/GenBank/DDBJ whole genome shotgun (WGS) entry which is preliminary data.</text>
</comment>
<dbReference type="InterPro" id="IPR013968">
    <property type="entry name" value="PKS_KR"/>
</dbReference>
<keyword evidence="6" id="KW-0511">Multifunctional enzyme</keyword>
<dbReference type="InterPro" id="IPR042104">
    <property type="entry name" value="PKS_dehydratase_sf"/>
</dbReference>
<evidence type="ECO:0000259" key="9">
    <source>
        <dbReference type="PROSITE" id="PS50075"/>
    </source>
</evidence>
<dbReference type="SMART" id="SM00825">
    <property type="entry name" value="PKS_KS"/>
    <property type="match status" value="1"/>
</dbReference>
<dbReference type="Gene3D" id="3.40.47.10">
    <property type="match status" value="1"/>
</dbReference>
<keyword evidence="13" id="KW-1185">Reference proteome</keyword>
<dbReference type="SUPFAM" id="SSF53335">
    <property type="entry name" value="S-adenosyl-L-methionine-dependent methyltransferases"/>
    <property type="match status" value="1"/>
</dbReference>
<evidence type="ECO:0000256" key="2">
    <source>
        <dbReference type="ARBA" id="ARBA00022553"/>
    </source>
</evidence>
<dbReference type="InterPro" id="IPR020807">
    <property type="entry name" value="PKS_DH"/>
</dbReference>
<dbReference type="GO" id="GO:0031177">
    <property type="term" value="F:phosphopantetheine binding"/>
    <property type="evidence" value="ECO:0007669"/>
    <property type="project" value="InterPro"/>
</dbReference>
<evidence type="ECO:0000256" key="8">
    <source>
        <dbReference type="PROSITE-ProRule" id="PRU01363"/>
    </source>
</evidence>
<dbReference type="Pfam" id="PF08659">
    <property type="entry name" value="KR"/>
    <property type="match status" value="1"/>
</dbReference>
<dbReference type="Pfam" id="PF16197">
    <property type="entry name" value="KAsynt_C_assoc"/>
    <property type="match status" value="1"/>
</dbReference>
<dbReference type="SUPFAM" id="SSF53901">
    <property type="entry name" value="Thiolase-like"/>
    <property type="match status" value="1"/>
</dbReference>
<dbReference type="SUPFAM" id="SSF52151">
    <property type="entry name" value="FabD/lysophospholipase-like"/>
    <property type="match status" value="1"/>
</dbReference>
<dbReference type="GO" id="GO:0016491">
    <property type="term" value="F:oxidoreductase activity"/>
    <property type="evidence" value="ECO:0007669"/>
    <property type="project" value="UniProtKB-KW"/>
</dbReference>
<dbReference type="SMART" id="SM00826">
    <property type="entry name" value="PKS_DH"/>
    <property type="match status" value="1"/>
</dbReference>
<protein>
    <submittedName>
        <fullName evidence="12">Uncharacterized protein</fullName>
    </submittedName>
</protein>
<dbReference type="InterPro" id="IPR036291">
    <property type="entry name" value="NAD(P)-bd_dom_sf"/>
</dbReference>
<keyword evidence="5" id="KW-0560">Oxidoreductase</keyword>
<dbReference type="SMART" id="SM00827">
    <property type="entry name" value="PKS_AT"/>
    <property type="match status" value="1"/>
</dbReference>
<dbReference type="PANTHER" id="PTHR43775">
    <property type="entry name" value="FATTY ACID SYNTHASE"/>
    <property type="match status" value="1"/>
</dbReference>
<dbReference type="InterPro" id="IPR016039">
    <property type="entry name" value="Thiolase-like"/>
</dbReference>
<dbReference type="Gene3D" id="3.40.366.10">
    <property type="entry name" value="Malonyl-Coenzyme A Acyl Carrier Protein, domain 2"/>
    <property type="match status" value="1"/>
</dbReference>
<dbReference type="InterPro" id="IPR049900">
    <property type="entry name" value="PKS_mFAS_DH"/>
</dbReference>
<gene>
    <name evidence="12" type="ORF">IMSHALPRED_002400</name>
</gene>
<dbReference type="GO" id="GO:0004312">
    <property type="term" value="F:fatty acid synthase activity"/>
    <property type="evidence" value="ECO:0007669"/>
    <property type="project" value="TreeGrafter"/>
</dbReference>
<evidence type="ECO:0000256" key="7">
    <source>
        <dbReference type="ARBA" id="ARBA00023315"/>
    </source>
</evidence>
<proteinExistence type="predicted"/>
<keyword evidence="2" id="KW-0597">Phosphoprotein</keyword>
<dbReference type="InterPro" id="IPR020806">
    <property type="entry name" value="PKS_PP-bd"/>
</dbReference>
<feature type="region of interest" description="N-terminal hotdog fold" evidence="8">
    <location>
        <begin position="983"/>
        <end position="1124"/>
    </location>
</feature>
<feature type="domain" description="PKS/mFAS DH" evidence="11">
    <location>
        <begin position="983"/>
        <end position="1298"/>
    </location>
</feature>
<dbReference type="InterPro" id="IPR020841">
    <property type="entry name" value="PKS_Beta-ketoAc_synthase_dom"/>
</dbReference>
<sequence length="2599" mass="284574">MAEANLLTQAVEPIAIIGMGCRWPGEAGSSSDVDTPNDLWEYLRAKKNSYRDFPSERVNLESWYHPETGRPGSFYTRGGCFLNEDPRQFDPTFFGINPQEATSLDPAQRKLLEVVFETLESAGASLETLSGSKTGVFVGNFNYDHQLMQYRDTEYPEPYGISGGGIALLSNRINYVFNLHGPSLTLDTACSSSMYALHLACMSIQSGECTAAIVGGSNLILTPECQVFSASLGAVSKSSRCQTFDAAADGYARADGIGALYIKPLKQAILDNDPIRAIIRGTAINANGRTGGITHPDPDGQEGAIRRAYERAGNLDPNETFYFECHGTGTPVGDPLEVEAIGRFFAKKRLADRPLHIGSIKSNMGHCEPASGIAGIMKTVLALEHGVVPPIRGLNKLNPNINLHDGKLRIVQEMTGWPLGKLRRASVNSFGYGGANAHTILESIESLAPGRGGIKARVEEHKSSGLVNGHLNGYTNGLNGYSNGLNGYTNGLNGYTNGTNGTNSHSVPFRRQFLLTFSAHNELTLRRNVAAFRDRAEKYDILDLAYTLGCRRSKLASRTCVVASQDTMVSSLDVEGLTISKAIGSRNLDLGFVFTGQGAQWAQMGLDLMDSFPTYVQSIRNMDRALKSLTEAPSWTIEAVLRAPEESSIVQQAAISQPLVTAIQVALVDLLSSWNIKPVVSIGHSSGEIAATYGSGLLSAAEAIVVAYARGRAVSRNTRKGAMIAVGAGREAIGPWLKDLGSLTIACYNSPESLTISGDPNEVQSLKKISDSQSIFARLLHTDGNAYHSTHMKALGERYEGELAHMLSQLSPTDRIPGYDRSEFFSTVYADLTKKIPDARYWRRNLESPVLFSQGLSKLAETVHLHYLIEIGPHAALQGPIRQVGQSLKTSKLPPYLATLLRKKDGVENVLSTAGALLVNGHDVNLLRLNSMEDHDSLTNTVSGGRIGKLIVDLPKYQWQYNRMFYFENRWTREFRLRTHPRHDLLGSRSPGGNRNEPMWRNVLKMTNVPWLQDHKIGTNAVFPTTGYLAIAVEAALQAAEVHAIDISLIHSFEFQDVLLSAALLIPDDDRGLELLTSLRPEPGNATSDGAQWSFTVTSVMNADGDDVFTEHCHGKVAYSLESQDLLEAAALDPTPAEKPVSSTRWYDSFDSVGLNYGPTFQGLSKIQVHGNGDTREAKSLLSSIPTKDIMNGESRYLLHPATLDSALQLAIIAYHRGRASECDSAFLPVSIGSLSIQVTPTSTTRTQAFHRAGAKTTRYDERGFASSVTVVADADGGAQIVRATDITFVASQAESAPQLSEHAAPFTRIGWKPDFDLLTSSKVARMYPHTGSSEMPEVPLLEQLALHQIVQFHEQYNEFFVRGSKIPFLQRYLDWMVEKVNLAKGGKLPGGQTIVAKTPQERDAEMQRLSAALMDRHTPETRLMVHMYQSLPAVYSGEMTGIQAAVQDHLLDDTYEYMELYSAGNKALTEMIKLLSYKNPRLKILEVGGGTGSATKEVVPALRGDTLYRGYESYTFTDITSSFLAKAHDNFKQYKGMRYATFDMQTAANEQGFDADFDLVIASNASIHFTLDYSPPANDKTLANIRTLLKPGGHLALFEIVQPRLSWVMILGTFSDFWNGDQDAKFRRTEGPFLTHAMWNNVLPQSGFRGVDIMLDSFAEYKEAAVIFARTIEAPVPRTLPASKEVTLIYRNRPSTFVPELALFLRARQYSVQLLPLIASSDLQHKRAIFLTEIDEPMFTNVTDEEWDCLKQKILTASSSLWVTRGSLAAGRSPEYAMITGLVSALRTESKSLKFLTTDIEDDATVPMLETFEDLLKLEELADNHSPERDAEFRAQGGLIHVPRLITDDELNEATQGIEKRLAQLELHQESVFQFALEKPAALETAHLEEGQRFVEKLEDDSCQIKVQSLRLGPMLVDSVSNRHSLHPAGGEFFGTVESVGAAVTTIEPGDSVFGITFGILGNAVREKAGFVHKVPSGSLVEVGLLLILGEKVLTSQMATAGFATCSAIYSLSTIGRVKKGESVLIRSDAGEFAFAAYQVSKFHGAKIAVIYTAEENARMLSDLGVPSTHILPSGTKNTTFKLLKLTSGKGFDVVVTDAAGDIKEQLVASLGRFVRFGKGSAPGNGRKQNMSITSIDFESMAHTRPSIIAELMSEAQVMASQGALKSYPTKVFEVTDLQAAFRTISGPKPSTAVINLDSKDSKGKIPFHRSATSVSFDADASYLLIGCLGGLGRSFTKWMVGRGGRKFIFLSRSGAVSQEARQFLAWLEGIGVQATVVKGDVASKQDVERAVNGSWSTIKGVIQAPLELNDDFFDTMTLEDFNKTMRPRVIGTINLHEALLRAPLDFFIMWSSWTTILGSLSQGNYMASNSFMDAFARHRLLLGLPATSLSLGHMLDVGIVSSNLQYQEHLNRMGLYGNSEREFLKYCETAISESLAAVSAFTADKSFSRGHLLAGLEPWGLLAHSQRYPASDMTWYSDPRFSHLLSAFHYLESATDGQGNDAIVVADDDESSALVDRMHKRVARLLFVSTDDIERVQPIKNYGIDSMVAAELRNWLFKVTGVSVPLLELLHPTMSVEALSRKVETELSGKQGPEKST</sequence>
<dbReference type="OrthoDB" id="329835at2759"/>
<dbReference type="GO" id="GO:0044550">
    <property type="term" value="P:secondary metabolite biosynthetic process"/>
    <property type="evidence" value="ECO:0007669"/>
    <property type="project" value="TreeGrafter"/>
</dbReference>
<dbReference type="InterPro" id="IPR032821">
    <property type="entry name" value="PKS_assoc"/>
</dbReference>
<evidence type="ECO:0000313" key="12">
    <source>
        <dbReference type="EMBL" id="CAF9941032.1"/>
    </source>
</evidence>
<dbReference type="InterPro" id="IPR018201">
    <property type="entry name" value="Ketoacyl_synth_AS"/>
</dbReference>
<dbReference type="InterPro" id="IPR029063">
    <property type="entry name" value="SAM-dependent_MTases_sf"/>
</dbReference>
<dbReference type="Pfam" id="PF00698">
    <property type="entry name" value="Acyl_transf_1"/>
    <property type="match status" value="1"/>
</dbReference>
<dbReference type="InterPro" id="IPR049552">
    <property type="entry name" value="PKS_DH_N"/>
</dbReference>
<evidence type="ECO:0000256" key="3">
    <source>
        <dbReference type="ARBA" id="ARBA00022679"/>
    </source>
</evidence>
<dbReference type="SUPFAM" id="SSF55048">
    <property type="entry name" value="Probable ACP-binding domain of malonyl-CoA ACP transacylase"/>
    <property type="match status" value="1"/>
</dbReference>
<dbReference type="SUPFAM" id="SSF47336">
    <property type="entry name" value="ACP-like"/>
    <property type="match status" value="1"/>
</dbReference>
<dbReference type="SUPFAM" id="SSF50129">
    <property type="entry name" value="GroES-like"/>
    <property type="match status" value="1"/>
</dbReference>
<organism evidence="12 13">
    <name type="scientific">Imshaugia aleurites</name>
    <dbReference type="NCBI Taxonomy" id="172621"/>
    <lineage>
        <taxon>Eukaryota</taxon>
        <taxon>Fungi</taxon>
        <taxon>Dikarya</taxon>
        <taxon>Ascomycota</taxon>
        <taxon>Pezizomycotina</taxon>
        <taxon>Lecanoromycetes</taxon>
        <taxon>OSLEUM clade</taxon>
        <taxon>Lecanoromycetidae</taxon>
        <taxon>Lecanorales</taxon>
        <taxon>Lecanorineae</taxon>
        <taxon>Parmeliaceae</taxon>
        <taxon>Imshaugia</taxon>
    </lineage>
</organism>
<accession>A0A8H3J5C8</accession>
<dbReference type="Gene3D" id="3.40.50.720">
    <property type="entry name" value="NAD(P)-binding Rossmann-like Domain"/>
    <property type="match status" value="2"/>
</dbReference>
<evidence type="ECO:0000259" key="11">
    <source>
        <dbReference type="PROSITE" id="PS52019"/>
    </source>
</evidence>
<keyword evidence="3" id="KW-0808">Transferase</keyword>
<dbReference type="Pfam" id="PF02801">
    <property type="entry name" value="Ketoacyl-synt_C"/>
    <property type="match status" value="1"/>
</dbReference>
<dbReference type="PROSITE" id="PS52019">
    <property type="entry name" value="PKS_MFAS_DH"/>
    <property type="match status" value="1"/>
</dbReference>
<dbReference type="CDD" id="cd05195">
    <property type="entry name" value="enoyl_red"/>
    <property type="match status" value="1"/>
</dbReference>
<dbReference type="InterPro" id="IPR036736">
    <property type="entry name" value="ACP-like_sf"/>
</dbReference>
<evidence type="ECO:0000313" key="13">
    <source>
        <dbReference type="Proteomes" id="UP000664534"/>
    </source>
</evidence>
<name>A0A8H3J5C8_9LECA</name>
<dbReference type="GO" id="GO:0008168">
    <property type="term" value="F:methyltransferase activity"/>
    <property type="evidence" value="ECO:0007669"/>
    <property type="project" value="UniProtKB-KW"/>
</dbReference>
<dbReference type="Gene3D" id="3.90.180.10">
    <property type="entry name" value="Medium-chain alcohol dehydrogenases, catalytic domain"/>
    <property type="match status" value="1"/>
</dbReference>
<dbReference type="InterPro" id="IPR009081">
    <property type="entry name" value="PP-bd_ACP"/>
</dbReference>
<dbReference type="SMART" id="SM00823">
    <property type="entry name" value="PKS_PP"/>
    <property type="match status" value="1"/>
</dbReference>
<dbReference type="InterPro" id="IPR049551">
    <property type="entry name" value="PKS_DH_C"/>
</dbReference>
<dbReference type="InterPro" id="IPR057326">
    <property type="entry name" value="KR_dom"/>
</dbReference>
<evidence type="ECO:0000256" key="6">
    <source>
        <dbReference type="ARBA" id="ARBA00023268"/>
    </source>
</evidence>
<dbReference type="Pfam" id="PF21089">
    <property type="entry name" value="PKS_DH_N"/>
    <property type="match status" value="1"/>
</dbReference>
<feature type="active site" description="Proton acceptor; for dehydratase activity" evidence="8">
    <location>
        <position position="1015"/>
    </location>
</feature>
<dbReference type="Pfam" id="PF08242">
    <property type="entry name" value="Methyltransf_12"/>
    <property type="match status" value="1"/>
</dbReference>
<dbReference type="InterPro" id="IPR013217">
    <property type="entry name" value="Methyltransf_12"/>
</dbReference>
<keyword evidence="7" id="KW-0012">Acyltransferase</keyword>
<dbReference type="InterPro" id="IPR001227">
    <property type="entry name" value="Ac_transferase_dom_sf"/>
</dbReference>
<dbReference type="Proteomes" id="UP000664534">
    <property type="component" value="Unassembled WGS sequence"/>
</dbReference>
<dbReference type="PROSITE" id="PS50075">
    <property type="entry name" value="CARRIER"/>
    <property type="match status" value="1"/>
</dbReference>
<dbReference type="Gene3D" id="1.10.1200.10">
    <property type="entry name" value="ACP-like"/>
    <property type="match status" value="1"/>
</dbReference>
<dbReference type="Pfam" id="PF00109">
    <property type="entry name" value="ketoacyl-synt"/>
    <property type="match status" value="1"/>
</dbReference>
<dbReference type="Pfam" id="PF23114">
    <property type="entry name" value="NAD-bd_HRPKS_sdrA"/>
    <property type="match status" value="1"/>
</dbReference>